<dbReference type="SUPFAM" id="SSF53098">
    <property type="entry name" value="Ribonuclease H-like"/>
    <property type="match status" value="1"/>
</dbReference>
<dbReference type="GO" id="GO:0046983">
    <property type="term" value="F:protein dimerization activity"/>
    <property type="evidence" value="ECO:0007669"/>
    <property type="project" value="InterPro"/>
</dbReference>
<reference evidence="3 4" key="1">
    <citation type="submission" date="2018-09" db="EMBL/GenBank/DDBJ databases">
        <title>A high-quality reference genome of wild soybean provides a powerful tool to mine soybean genomes.</title>
        <authorList>
            <person name="Xie M."/>
            <person name="Chung C.Y.L."/>
            <person name="Li M.-W."/>
            <person name="Wong F.-L."/>
            <person name="Chan T.-F."/>
            <person name="Lam H.-M."/>
        </authorList>
    </citation>
    <scope>NUCLEOTIDE SEQUENCE [LARGE SCALE GENOMIC DNA]</scope>
    <source>
        <strain evidence="4">cv. W05</strain>
        <tissue evidence="3">Hypocotyl of etiolated seedlings</tissue>
    </source>
</reference>
<evidence type="ECO:0000313" key="3">
    <source>
        <dbReference type="EMBL" id="RZB52868.1"/>
    </source>
</evidence>
<evidence type="ECO:0000256" key="1">
    <source>
        <dbReference type="SAM" id="MobiDB-lite"/>
    </source>
</evidence>
<protein>
    <submittedName>
        <fullName evidence="3">Putative AC transposase</fullName>
    </submittedName>
</protein>
<accession>A0A445FVB1</accession>
<dbReference type="Pfam" id="PF05699">
    <property type="entry name" value="Dimer_Tnp_hAT"/>
    <property type="match status" value="1"/>
</dbReference>
<dbReference type="InterPro" id="IPR012337">
    <property type="entry name" value="RNaseH-like_sf"/>
</dbReference>
<feature type="region of interest" description="Disordered" evidence="1">
    <location>
        <begin position="305"/>
        <end position="324"/>
    </location>
</feature>
<organism evidence="3 4">
    <name type="scientific">Glycine soja</name>
    <name type="common">Wild soybean</name>
    <dbReference type="NCBI Taxonomy" id="3848"/>
    <lineage>
        <taxon>Eukaryota</taxon>
        <taxon>Viridiplantae</taxon>
        <taxon>Streptophyta</taxon>
        <taxon>Embryophyta</taxon>
        <taxon>Tracheophyta</taxon>
        <taxon>Spermatophyta</taxon>
        <taxon>Magnoliopsida</taxon>
        <taxon>eudicotyledons</taxon>
        <taxon>Gunneridae</taxon>
        <taxon>Pentapetalae</taxon>
        <taxon>rosids</taxon>
        <taxon>fabids</taxon>
        <taxon>Fabales</taxon>
        <taxon>Fabaceae</taxon>
        <taxon>Papilionoideae</taxon>
        <taxon>50 kb inversion clade</taxon>
        <taxon>NPAAA clade</taxon>
        <taxon>indigoferoid/millettioid clade</taxon>
        <taxon>Phaseoleae</taxon>
        <taxon>Glycine</taxon>
        <taxon>Glycine subgen. Soja</taxon>
    </lineage>
</organism>
<dbReference type="InterPro" id="IPR008906">
    <property type="entry name" value="HATC_C_dom"/>
</dbReference>
<evidence type="ECO:0000259" key="2">
    <source>
        <dbReference type="Pfam" id="PF05699"/>
    </source>
</evidence>
<dbReference type="AlphaFoldDB" id="A0A445FVB1"/>
<sequence length="485" mass="54260">MTSPHPFSEECIMAEDRPQRMMLKNYSSSTTPRPSPSTSSPHRSLLILNPNISPTSSIGLRASPSVPHNLPLWRRLRIKLTLTTSHSLKTLTLDLEPSPFSFNFEPQHQPHIFDWTLSLTISPSRPPSVASRHPHPPPHSKHLSPRLLRKLYEIWNFYAPKPKSSSSSVKPPSLSQDFGLFDDSIEYKEQVASDSGKSQLDTYLEEAALNLHFTEYMDVLDWSKTNSPRFLHLSIMACDLLSIPVTTVASESMFSIGSHILNKYRNRLSSDCVEAIICTCNWKHGFNEDDDDLFDEDSIVKTTSSKGASNVADTPTHGFSEPNGLRPHSKQLLDAFADGKIKLKTSEKAMELIENMTTNYHTILHDRAYIPTKKSLLKVTSQDAMLAQNKLLAKTLEILTTTLSNLPQQLHAVQPPSVIHNGGCNIYGGAHESGSCMVQSTASEVNYMGNQNRQGLHQRGPPDFYQREFFAGPRLEIFKSSGETH</sequence>
<dbReference type="PANTHER" id="PTHR23272:SF166">
    <property type="entry name" value="ZINC FINGER BED DOMAIN-CONTAINING PROTEIN RICESLEEPER 2-LIKE ISOFORM X1"/>
    <property type="match status" value="1"/>
</dbReference>
<feature type="compositionally biased region" description="Low complexity" evidence="1">
    <location>
        <begin position="27"/>
        <end position="44"/>
    </location>
</feature>
<dbReference type="Proteomes" id="UP000289340">
    <property type="component" value="Chromosome 18"/>
</dbReference>
<dbReference type="EMBL" id="QZWG01000018">
    <property type="protein sequence ID" value="RZB52868.1"/>
    <property type="molecule type" value="Genomic_DNA"/>
</dbReference>
<dbReference type="PANTHER" id="PTHR23272">
    <property type="entry name" value="BED FINGER-RELATED"/>
    <property type="match status" value="1"/>
</dbReference>
<feature type="region of interest" description="Disordered" evidence="1">
    <location>
        <begin position="1"/>
        <end position="45"/>
    </location>
</feature>
<keyword evidence="4" id="KW-1185">Reference proteome</keyword>
<evidence type="ECO:0000313" key="4">
    <source>
        <dbReference type="Proteomes" id="UP000289340"/>
    </source>
</evidence>
<gene>
    <name evidence="3" type="ORF">D0Y65_049072</name>
</gene>
<comment type="caution">
    <text evidence="3">The sequence shown here is derived from an EMBL/GenBank/DDBJ whole genome shotgun (WGS) entry which is preliminary data.</text>
</comment>
<proteinExistence type="predicted"/>
<name>A0A445FVB1_GLYSO</name>
<feature type="domain" description="HAT C-terminal dimerisation" evidence="2">
    <location>
        <begin position="200"/>
        <end position="282"/>
    </location>
</feature>